<dbReference type="PANTHER" id="PTHR33545">
    <property type="entry name" value="UPF0750 MEMBRANE PROTEIN YITT-RELATED"/>
    <property type="match status" value="1"/>
</dbReference>
<evidence type="ECO:0000313" key="8">
    <source>
        <dbReference type="Proteomes" id="UP000093111"/>
    </source>
</evidence>
<dbReference type="STRING" id="1612624.ADU59_02750"/>
<evidence type="ECO:0008006" key="9">
    <source>
        <dbReference type="Google" id="ProtNLM"/>
    </source>
</evidence>
<dbReference type="Pfam" id="PF02588">
    <property type="entry name" value="YitT_membrane"/>
    <property type="match status" value="1"/>
</dbReference>
<dbReference type="AlphaFoldDB" id="A0A1C7P5V4"/>
<evidence type="ECO:0000256" key="5">
    <source>
        <dbReference type="ARBA" id="ARBA00023136"/>
    </source>
</evidence>
<dbReference type="PANTHER" id="PTHR33545:SF5">
    <property type="entry name" value="UPF0750 MEMBRANE PROTEIN YITT"/>
    <property type="match status" value="1"/>
</dbReference>
<accession>A0A1C7P5V4</accession>
<dbReference type="InterPro" id="IPR051461">
    <property type="entry name" value="UPF0750_membrane"/>
</dbReference>
<proteinExistence type="predicted"/>
<comment type="caution">
    <text evidence="7">The sequence shown here is derived from an EMBL/GenBank/DDBJ whole genome shotgun (WGS) entry which is preliminary data.</text>
</comment>
<keyword evidence="2" id="KW-1003">Cell membrane</keyword>
<organism evidence="7 8">
    <name type="scientific">Pararhizobium polonicum</name>
    <dbReference type="NCBI Taxonomy" id="1612624"/>
    <lineage>
        <taxon>Bacteria</taxon>
        <taxon>Pseudomonadati</taxon>
        <taxon>Pseudomonadota</taxon>
        <taxon>Alphaproteobacteria</taxon>
        <taxon>Hyphomicrobiales</taxon>
        <taxon>Rhizobiaceae</taxon>
        <taxon>Rhizobium/Agrobacterium group</taxon>
        <taxon>Pararhizobium</taxon>
    </lineage>
</organism>
<feature type="transmembrane region" description="Helical" evidence="6">
    <location>
        <begin position="174"/>
        <end position="204"/>
    </location>
</feature>
<feature type="transmembrane region" description="Helical" evidence="6">
    <location>
        <begin position="88"/>
        <end position="110"/>
    </location>
</feature>
<evidence type="ECO:0000256" key="1">
    <source>
        <dbReference type="ARBA" id="ARBA00004651"/>
    </source>
</evidence>
<evidence type="ECO:0000256" key="4">
    <source>
        <dbReference type="ARBA" id="ARBA00022989"/>
    </source>
</evidence>
<dbReference type="EMBL" id="LGLV01000004">
    <property type="protein sequence ID" value="OBZ96685.1"/>
    <property type="molecule type" value="Genomic_DNA"/>
</dbReference>
<keyword evidence="8" id="KW-1185">Reference proteome</keyword>
<dbReference type="PATRIC" id="fig|1612624.7.peg.568"/>
<protein>
    <recommendedName>
        <fullName evidence="9">YitT family protein</fullName>
    </recommendedName>
</protein>
<evidence type="ECO:0000256" key="6">
    <source>
        <dbReference type="SAM" id="Phobius"/>
    </source>
</evidence>
<keyword evidence="3 6" id="KW-0812">Transmembrane</keyword>
<gene>
    <name evidence="7" type="ORF">ADU59_02750</name>
</gene>
<comment type="subcellular location">
    <subcellularLocation>
        <location evidence="1">Cell membrane</location>
        <topology evidence="1">Multi-pass membrane protein</topology>
    </subcellularLocation>
</comment>
<dbReference type="Proteomes" id="UP000093111">
    <property type="component" value="Unassembled WGS sequence"/>
</dbReference>
<reference evidence="7 8" key="1">
    <citation type="journal article" date="2016" name="Syst. Appl. Microbiol.">
        <title>Pararhizobium polonicum sp. nov. isolated from tumors on stone fruit rootstocks.</title>
        <authorList>
            <person name="Pulawska J."/>
            <person name="Kuzmanovic N."/>
            <person name="Willems A."/>
            <person name="Pothier J.F."/>
        </authorList>
    </citation>
    <scope>NUCLEOTIDE SEQUENCE [LARGE SCALE GENOMIC DNA]</scope>
    <source>
        <strain evidence="7 8">F5.1</strain>
    </source>
</reference>
<feature type="transmembrane region" description="Helical" evidence="6">
    <location>
        <begin position="30"/>
        <end position="50"/>
    </location>
</feature>
<evidence type="ECO:0000313" key="7">
    <source>
        <dbReference type="EMBL" id="OBZ96685.1"/>
    </source>
</evidence>
<keyword evidence="5 6" id="KW-0472">Membrane</keyword>
<feature type="transmembrane region" description="Helical" evidence="6">
    <location>
        <begin position="57"/>
        <end position="82"/>
    </location>
</feature>
<evidence type="ECO:0000256" key="3">
    <source>
        <dbReference type="ARBA" id="ARBA00022692"/>
    </source>
</evidence>
<sequence length="214" mass="22440">MMATPAKSAFAALMNSSAERHSLVDDAQGVVSGSMLAVLGITLLSSAGLLTGGTPGIAFLVHYATGFSFGLCFFAVNLPFYYLAFRRMGLAFTLKTFIAVALTSAMSEVLPRALGLTHVDPLIGALFGGLVIGAGLLALFRHRASLGGIGILALYIQDRFGWRAGLVQLGFDGAIVACSFFLASPFIIACSIVGAVVMNVTLAVNHRKDRYIAM</sequence>
<evidence type="ECO:0000256" key="2">
    <source>
        <dbReference type="ARBA" id="ARBA00022475"/>
    </source>
</evidence>
<feature type="transmembrane region" description="Helical" evidence="6">
    <location>
        <begin position="122"/>
        <end position="140"/>
    </location>
</feature>
<name>A0A1C7P5V4_9HYPH</name>
<dbReference type="InterPro" id="IPR003740">
    <property type="entry name" value="YitT"/>
</dbReference>
<keyword evidence="4 6" id="KW-1133">Transmembrane helix</keyword>
<dbReference type="GO" id="GO:0005886">
    <property type="term" value="C:plasma membrane"/>
    <property type="evidence" value="ECO:0007669"/>
    <property type="project" value="UniProtKB-SubCell"/>
</dbReference>